<keyword evidence="7 14" id="KW-0378">Hydrolase</keyword>
<evidence type="ECO:0000256" key="9">
    <source>
        <dbReference type="ARBA" id="ARBA00023295"/>
    </source>
</evidence>
<keyword evidence="21" id="KW-1185">Reference proteome</keyword>
<dbReference type="Proteomes" id="UP000322699">
    <property type="component" value="Unassembled WGS sequence"/>
</dbReference>
<evidence type="ECO:0000256" key="15">
    <source>
        <dbReference type="PIRSR" id="PIRSR006337-1"/>
    </source>
</evidence>
<feature type="active site" description="Nucleophile" evidence="15">
    <location>
        <position position="271"/>
    </location>
</feature>
<dbReference type="InterPro" id="IPR012768">
    <property type="entry name" value="Trehalose_TreZ"/>
</dbReference>
<dbReference type="GO" id="GO:0033942">
    <property type="term" value="F:4-alpha-D-(1-&gt;4)-alpha-D-glucanotrehalose trehalohydrolase activity"/>
    <property type="evidence" value="ECO:0007669"/>
    <property type="project" value="UniProtKB-EC"/>
</dbReference>
<dbReference type="InterPro" id="IPR006047">
    <property type="entry name" value="GH13_cat_dom"/>
</dbReference>
<evidence type="ECO:0000256" key="1">
    <source>
        <dbReference type="ARBA" id="ARBA00004496"/>
    </source>
</evidence>
<dbReference type="SMART" id="SM00642">
    <property type="entry name" value="Aamy"/>
    <property type="match status" value="1"/>
</dbReference>
<dbReference type="SUPFAM" id="SSF51445">
    <property type="entry name" value="(Trans)glycosidases"/>
    <property type="match status" value="1"/>
</dbReference>
<protein>
    <recommendedName>
        <fullName evidence="5 13">Malto-oligosyltrehalose trehalohydrolase</fullName>
        <shortName evidence="14">MTHase</shortName>
        <ecNumber evidence="4 13">3.2.1.141</ecNumber>
    </recommendedName>
    <alternativeName>
        <fullName evidence="11 14">4-alpha-D-((1-&gt;4)-alpha-D-glucano)trehalose trehalohydrolase</fullName>
    </alternativeName>
    <alternativeName>
        <fullName evidence="10 14">Maltooligosyl trehalose trehalohydrolase</fullName>
    </alternativeName>
</protein>
<evidence type="ECO:0000256" key="16">
    <source>
        <dbReference type="PIRSR" id="PIRSR006337-2"/>
    </source>
</evidence>
<dbReference type="InterPro" id="IPR013783">
    <property type="entry name" value="Ig-like_fold"/>
</dbReference>
<evidence type="ECO:0000256" key="4">
    <source>
        <dbReference type="ARBA" id="ARBA00012268"/>
    </source>
</evidence>
<dbReference type="RefSeq" id="WP_084422481.1">
    <property type="nucleotide sequence ID" value="NZ_LWSK01000022.1"/>
</dbReference>
<dbReference type="CDD" id="cd11325">
    <property type="entry name" value="AmyAc_GTHase"/>
    <property type="match status" value="1"/>
</dbReference>
<dbReference type="UniPathway" id="UPA00299"/>
<evidence type="ECO:0000256" key="12">
    <source>
        <dbReference type="ARBA" id="ARBA00034013"/>
    </source>
</evidence>
<evidence type="ECO:0000256" key="18">
    <source>
        <dbReference type="SAM" id="MobiDB-lite"/>
    </source>
</evidence>
<dbReference type="CDD" id="cd02853">
    <property type="entry name" value="E_set_MTHase_like_N"/>
    <property type="match status" value="1"/>
</dbReference>
<evidence type="ECO:0000313" key="20">
    <source>
        <dbReference type="EMBL" id="KAA1261979.1"/>
    </source>
</evidence>
<feature type="domain" description="Glycosyl hydrolase family 13 catalytic" evidence="19">
    <location>
        <begin position="124"/>
        <end position="467"/>
    </location>
</feature>
<accession>A0A5B1CQ46</accession>
<evidence type="ECO:0000256" key="17">
    <source>
        <dbReference type="PIRSR" id="PIRSR006337-3"/>
    </source>
</evidence>
<keyword evidence="6" id="KW-0963">Cytoplasm</keyword>
<feature type="binding site" evidence="16">
    <location>
        <begin position="269"/>
        <end position="274"/>
    </location>
    <ligand>
        <name>substrate</name>
    </ligand>
</feature>
<dbReference type="Pfam" id="PF00128">
    <property type="entry name" value="Alpha-amylase"/>
    <property type="match status" value="1"/>
</dbReference>
<dbReference type="PANTHER" id="PTHR43651:SF11">
    <property type="entry name" value="MALTO-OLIGOSYLTREHALOSE TREHALOHYDROLASE"/>
    <property type="match status" value="1"/>
</dbReference>
<evidence type="ECO:0000256" key="3">
    <source>
        <dbReference type="ARBA" id="ARBA00008061"/>
    </source>
</evidence>
<dbReference type="NCBIfam" id="TIGR02402">
    <property type="entry name" value="trehalose_TreZ"/>
    <property type="match status" value="1"/>
</dbReference>
<dbReference type="OrthoDB" id="226102at2"/>
<feature type="binding site" evidence="16">
    <location>
        <begin position="399"/>
        <end position="404"/>
    </location>
    <ligand>
        <name>substrate</name>
    </ligand>
</feature>
<keyword evidence="8" id="KW-0119">Carbohydrate metabolism</keyword>
<feature type="site" description="Transition state stabilizer" evidence="17">
    <location>
        <position position="400"/>
    </location>
</feature>
<dbReference type="InterPro" id="IPR014756">
    <property type="entry name" value="Ig_E-set"/>
</dbReference>
<dbReference type="GO" id="GO:0005737">
    <property type="term" value="C:cytoplasm"/>
    <property type="evidence" value="ECO:0007669"/>
    <property type="project" value="UniProtKB-SubCell"/>
</dbReference>
<reference evidence="20 21" key="1">
    <citation type="submission" date="2019-08" db="EMBL/GenBank/DDBJ databases">
        <title>Deep-cultivation of Planctomycetes and their phenomic and genomic characterization uncovers novel biology.</title>
        <authorList>
            <person name="Wiegand S."/>
            <person name="Jogler M."/>
            <person name="Boedeker C."/>
            <person name="Pinto D."/>
            <person name="Vollmers J."/>
            <person name="Rivas-Marin E."/>
            <person name="Kohn T."/>
            <person name="Peeters S.H."/>
            <person name="Heuer A."/>
            <person name="Rast P."/>
            <person name="Oberbeckmann S."/>
            <person name="Bunk B."/>
            <person name="Jeske O."/>
            <person name="Meyerdierks A."/>
            <person name="Storesund J.E."/>
            <person name="Kallscheuer N."/>
            <person name="Luecker S."/>
            <person name="Lage O.M."/>
            <person name="Pohl T."/>
            <person name="Merkel B.J."/>
            <person name="Hornburger P."/>
            <person name="Mueller R.-W."/>
            <person name="Bruemmer F."/>
            <person name="Labrenz M."/>
            <person name="Spormann A.M."/>
            <person name="Op Den Camp H."/>
            <person name="Overmann J."/>
            <person name="Amann R."/>
            <person name="Jetten M.S.M."/>
            <person name="Mascher T."/>
            <person name="Medema M.H."/>
            <person name="Devos D.P."/>
            <person name="Kaster A.-K."/>
            <person name="Ovreas L."/>
            <person name="Rohde M."/>
            <person name="Galperin M.Y."/>
            <person name="Jogler C."/>
        </authorList>
    </citation>
    <scope>NUCLEOTIDE SEQUENCE [LARGE SCALE GENOMIC DNA]</scope>
    <source>
        <strain evidence="20 21">LF1</strain>
    </source>
</reference>
<name>A0A5B1CQ46_9BACT</name>
<feature type="region of interest" description="Disordered" evidence="18">
    <location>
        <begin position="1"/>
        <end position="24"/>
    </location>
</feature>
<evidence type="ECO:0000256" key="6">
    <source>
        <dbReference type="ARBA" id="ARBA00022490"/>
    </source>
</evidence>
<dbReference type="Gene3D" id="3.20.20.80">
    <property type="entry name" value="Glycosidases"/>
    <property type="match status" value="1"/>
</dbReference>
<dbReference type="GO" id="GO:0005992">
    <property type="term" value="P:trehalose biosynthetic process"/>
    <property type="evidence" value="ECO:0007669"/>
    <property type="project" value="UniProtKB-UniRule"/>
</dbReference>
<evidence type="ECO:0000256" key="2">
    <source>
        <dbReference type="ARBA" id="ARBA00005199"/>
    </source>
</evidence>
<gene>
    <name evidence="20" type="primary">treZ</name>
    <name evidence="20" type="ORF">LF1_45400</name>
</gene>
<dbReference type="Gene3D" id="1.10.10.760">
    <property type="entry name" value="E-set domains of sugar-utilizing enzymes"/>
    <property type="match status" value="1"/>
</dbReference>
<dbReference type="InterPro" id="IPR044901">
    <property type="entry name" value="Trehalose_TreZ_E-set_sf"/>
</dbReference>
<evidence type="ECO:0000259" key="19">
    <source>
        <dbReference type="SMART" id="SM00642"/>
    </source>
</evidence>
<evidence type="ECO:0000256" key="7">
    <source>
        <dbReference type="ARBA" id="ARBA00022801"/>
    </source>
</evidence>
<dbReference type="InterPro" id="IPR017853">
    <property type="entry name" value="GH"/>
</dbReference>
<comment type="subcellular location">
    <subcellularLocation>
        <location evidence="1 15">Cytoplasm</location>
    </subcellularLocation>
</comment>
<feature type="active site" description="Proton donor" evidence="15">
    <location>
        <position position="308"/>
    </location>
</feature>
<evidence type="ECO:0000256" key="11">
    <source>
        <dbReference type="ARBA" id="ARBA00033284"/>
    </source>
</evidence>
<organism evidence="20 21">
    <name type="scientific">Rubripirellula obstinata</name>
    <dbReference type="NCBI Taxonomy" id="406547"/>
    <lineage>
        <taxon>Bacteria</taxon>
        <taxon>Pseudomonadati</taxon>
        <taxon>Planctomycetota</taxon>
        <taxon>Planctomycetia</taxon>
        <taxon>Pirellulales</taxon>
        <taxon>Pirellulaceae</taxon>
        <taxon>Rubripirellula</taxon>
    </lineage>
</organism>
<comment type="pathway">
    <text evidence="2 14">Glycan biosynthesis; trehalose biosynthesis.</text>
</comment>
<evidence type="ECO:0000256" key="13">
    <source>
        <dbReference type="NCBIfam" id="TIGR02402"/>
    </source>
</evidence>
<evidence type="ECO:0000256" key="8">
    <source>
        <dbReference type="ARBA" id="ARBA00023277"/>
    </source>
</evidence>
<sequence>MLPAEEIEQSQLHHALGATPTSTNSTSFCVWSPKSRLVKVQVVGQDVPIAMEKSADGYHQIEIDGVGPGDRYFYRFDELPPRPDPASRYQPEGVHGPSEVVSRDFGWTDQDWSGIERDDWVIYELHIGTFTDQGTFVAAIDRLDELIDLGITAIELMPVADAPGKWNWGYDGVNLFAPNRNYGTPDDLRRLVDAAHAKGLAVFLDVVYNHLGPEGNYLGEIGPYLSRSHRTPWGAGPNFDGARNSKELRRFFVSNVIAWFDEYHFDALRVDAVHCMIDQSEKHVVVEMAEAVQRYRNESGRPARLIAESNIYNAAMTTATDAGGCGFDAQWSDCFLHSVFSTLRPGEQLTDREYRSANDLDQVLRSGYIFSGDFGAKPIRQSPTDRVDTSTLIYSIQNHDFIGNHPLGVRLHQLASPAVQRAAAAMLILSPAIPMLFMGEEFACDQPFQFFVDFSDSSLRRSVVKGRRREYPQHDWSEGSSPVKPAAFHDSKIGNRADGDASMVDWYRSLISLRKQWISSGLLCDANLQLESDPNQGVFVMRYRDTNQSVAVVVRLNPIAWDAAPIPLPIDGKVVLDSNKGDQSQQLQANHAIVVRVASD</sequence>
<dbReference type="AlphaFoldDB" id="A0A5B1CQ46"/>
<dbReference type="PIRSF" id="PIRSF006337">
    <property type="entry name" value="Trehalose_TreZ"/>
    <property type="match status" value="1"/>
</dbReference>
<evidence type="ECO:0000256" key="10">
    <source>
        <dbReference type="ARBA" id="ARBA00032057"/>
    </source>
</evidence>
<evidence type="ECO:0000256" key="5">
    <source>
        <dbReference type="ARBA" id="ARBA00015938"/>
    </source>
</evidence>
<dbReference type="SUPFAM" id="SSF81296">
    <property type="entry name" value="E set domains"/>
    <property type="match status" value="1"/>
</dbReference>
<keyword evidence="9 14" id="KW-0326">Glycosidase</keyword>
<comment type="caution">
    <text evidence="20">The sequence shown here is derived from an EMBL/GenBank/DDBJ whole genome shotgun (WGS) entry which is preliminary data.</text>
</comment>
<dbReference type="PANTHER" id="PTHR43651">
    <property type="entry name" value="1,4-ALPHA-GLUCAN-BRANCHING ENZYME"/>
    <property type="match status" value="1"/>
</dbReference>
<dbReference type="EC" id="3.2.1.141" evidence="4 13"/>
<proteinExistence type="inferred from homology"/>
<comment type="catalytic activity">
    <reaction evidence="12 14">
        <text>hydrolysis of (1-&gt;4)-alpha-D-glucosidic linkage in 4-alpha-D-[(1-&gt;4)-alpha-D-glucanosyl]n trehalose to yield trehalose and (1-&gt;4)-alpha-D-glucan.</text>
        <dbReference type="EC" id="3.2.1.141"/>
    </reaction>
</comment>
<evidence type="ECO:0000256" key="14">
    <source>
        <dbReference type="PIRNR" id="PIRNR006337"/>
    </source>
</evidence>
<dbReference type="EMBL" id="VRLW01000001">
    <property type="protein sequence ID" value="KAA1261979.1"/>
    <property type="molecule type" value="Genomic_DNA"/>
</dbReference>
<evidence type="ECO:0000313" key="21">
    <source>
        <dbReference type="Proteomes" id="UP000322699"/>
    </source>
</evidence>
<dbReference type="Gene3D" id="2.60.40.10">
    <property type="entry name" value="Immunoglobulins"/>
    <property type="match status" value="1"/>
</dbReference>
<feature type="binding site" evidence="16">
    <location>
        <begin position="333"/>
        <end position="337"/>
    </location>
    <ligand>
        <name>substrate</name>
    </ligand>
</feature>
<comment type="similarity">
    <text evidence="3 14">Belongs to the glycosyl hydrolase 13 family.</text>
</comment>